<dbReference type="GO" id="GO:0008654">
    <property type="term" value="P:phospholipid biosynthetic process"/>
    <property type="evidence" value="ECO:0007669"/>
    <property type="project" value="TreeGrafter"/>
</dbReference>
<organism evidence="4 5">
    <name type="scientific">Maribellus comscasis</name>
    <dbReference type="NCBI Taxonomy" id="2681766"/>
    <lineage>
        <taxon>Bacteria</taxon>
        <taxon>Pseudomonadati</taxon>
        <taxon>Bacteroidota</taxon>
        <taxon>Bacteroidia</taxon>
        <taxon>Marinilabiliales</taxon>
        <taxon>Prolixibacteraceae</taxon>
        <taxon>Maribellus</taxon>
    </lineage>
</organism>
<dbReference type="GO" id="GO:0004366">
    <property type="term" value="F:glycerol-3-phosphate O-acyltransferase activity"/>
    <property type="evidence" value="ECO:0007669"/>
    <property type="project" value="TreeGrafter"/>
</dbReference>
<evidence type="ECO:0000256" key="2">
    <source>
        <dbReference type="SAM" id="Phobius"/>
    </source>
</evidence>
<dbReference type="SUPFAM" id="SSF69593">
    <property type="entry name" value="Glycerol-3-phosphate (1)-acyltransferase"/>
    <property type="match status" value="1"/>
</dbReference>
<keyword evidence="2" id="KW-1133">Transmembrane helix</keyword>
<dbReference type="KEGG" id="mcos:GM418_06935"/>
<dbReference type="RefSeq" id="WP_158864500.1">
    <property type="nucleotide sequence ID" value="NZ_CP046401.1"/>
</dbReference>
<dbReference type="PANTHER" id="PTHR31605">
    <property type="entry name" value="GLYCEROL-3-PHOSPHATE O-ACYLTRANSFERASE 1"/>
    <property type="match status" value="1"/>
</dbReference>
<reference evidence="4 5" key="1">
    <citation type="submission" date="2019-11" db="EMBL/GenBank/DDBJ databases">
        <authorList>
            <person name="Zheng R.K."/>
            <person name="Sun C.M."/>
        </authorList>
    </citation>
    <scope>NUCLEOTIDE SEQUENCE [LARGE SCALE GENOMIC DNA]</scope>
    <source>
        <strain evidence="4 5">WC007</strain>
    </source>
</reference>
<keyword evidence="2" id="KW-0472">Membrane</keyword>
<keyword evidence="2" id="KW-0812">Transmembrane</keyword>
<feature type="transmembrane region" description="Helical" evidence="2">
    <location>
        <begin position="316"/>
        <end position="339"/>
    </location>
</feature>
<evidence type="ECO:0000313" key="5">
    <source>
        <dbReference type="Proteomes" id="UP000428260"/>
    </source>
</evidence>
<dbReference type="InterPro" id="IPR052744">
    <property type="entry name" value="GPAT/DAPAT"/>
</dbReference>
<protein>
    <recommendedName>
        <fullName evidence="3">Phospholipid/glycerol acyltransferase domain-containing protein</fullName>
    </recommendedName>
</protein>
<dbReference type="Pfam" id="PF01553">
    <property type="entry name" value="Acyltransferase"/>
    <property type="match status" value="1"/>
</dbReference>
<dbReference type="GO" id="GO:0016287">
    <property type="term" value="F:glycerone-phosphate O-acyltransferase activity"/>
    <property type="evidence" value="ECO:0007669"/>
    <property type="project" value="TreeGrafter"/>
</dbReference>
<feature type="transmembrane region" description="Helical" evidence="2">
    <location>
        <begin position="383"/>
        <end position="405"/>
    </location>
</feature>
<dbReference type="EMBL" id="CP046401">
    <property type="protein sequence ID" value="QGY43403.1"/>
    <property type="molecule type" value="Genomic_DNA"/>
</dbReference>
<feature type="domain" description="Phospholipid/glycerol acyltransferase" evidence="3">
    <location>
        <begin position="42"/>
        <end position="170"/>
    </location>
</feature>
<dbReference type="SMART" id="SM00563">
    <property type="entry name" value="PlsC"/>
    <property type="match status" value="1"/>
</dbReference>
<evidence type="ECO:0000313" key="4">
    <source>
        <dbReference type="EMBL" id="QGY43403.1"/>
    </source>
</evidence>
<keyword evidence="5" id="KW-1185">Reference proteome</keyword>
<dbReference type="AlphaFoldDB" id="A0A6I6JW03"/>
<proteinExistence type="predicted"/>
<gene>
    <name evidence="4" type="ORF">GM418_06935</name>
</gene>
<evidence type="ECO:0000256" key="1">
    <source>
        <dbReference type="SAM" id="Coils"/>
    </source>
</evidence>
<evidence type="ECO:0000259" key="3">
    <source>
        <dbReference type="SMART" id="SM00563"/>
    </source>
</evidence>
<dbReference type="Proteomes" id="UP000428260">
    <property type="component" value="Chromosome"/>
</dbReference>
<sequence>MKYEKWSLGYWCLKQYVTFADWLIHKKIKLNGEENIPKKKPILFAPNHQNALSDPMAILLHTPFQPVWLARADIFKSKTVAAILRFLKIMPVYRLRDGKENLAKNDHTFTDSIKVLENNGALALFPEAAHSGKRQMLAHKKAVPRIVFMAEEKAGYKLDIQIVPTGIYYSHYWKFNRSVLVNFGKPIPAQNYLEEYKTNPNSATLALRKAVSDAILPLILNINSKKYYTDFENIREIFGKHFLKTQGKKYSLLNLFQSDQKLVAQLDKLEAEKPEETEKLVSQVKEYQRNLKKHKLRSWVIEKRKSNFINIIGSRLILLIGLPIFLYGFLLNAVPYFTIDRLIRKKVKDRTFWSSFFLVAGIVLFPVIYIIEILALGWLLPSLLWKIIFVVSLPFAGKLAFKWYILLRKIIGRTRFVMLKLTNKKEYQNIVQQQENLFNLLDKLIPD</sequence>
<keyword evidence="1" id="KW-0175">Coiled coil</keyword>
<accession>A0A6I6JW03</accession>
<dbReference type="PANTHER" id="PTHR31605:SF0">
    <property type="entry name" value="GLYCEROL-3-PHOSPHATE O-ACYLTRANSFERASE 1"/>
    <property type="match status" value="1"/>
</dbReference>
<name>A0A6I6JW03_9BACT</name>
<feature type="coiled-coil region" evidence="1">
    <location>
        <begin position="266"/>
        <end position="297"/>
    </location>
</feature>
<feature type="transmembrane region" description="Helical" evidence="2">
    <location>
        <begin position="351"/>
        <end position="371"/>
    </location>
</feature>
<dbReference type="InterPro" id="IPR002123">
    <property type="entry name" value="Plipid/glycerol_acylTrfase"/>
</dbReference>